<keyword evidence="3" id="KW-0413">Isomerase</keyword>
<dbReference type="GO" id="GO:0003755">
    <property type="term" value="F:peptidyl-prolyl cis-trans isomerase activity"/>
    <property type="evidence" value="ECO:0007669"/>
    <property type="project" value="InterPro"/>
</dbReference>
<dbReference type="RefSeq" id="WP_186866406.1">
    <property type="nucleotide sequence ID" value="NZ_JACOPH010000002.1"/>
</dbReference>
<protein>
    <submittedName>
        <fullName evidence="3">Peptidyl-prolyl cis-trans isomerase</fullName>
    </submittedName>
</protein>
<comment type="caution">
    <text evidence="3">The sequence shown here is derived from an EMBL/GenBank/DDBJ whole genome shotgun (WGS) entry which is preliminary data.</text>
</comment>
<proteinExistence type="predicted"/>
<evidence type="ECO:0000313" key="4">
    <source>
        <dbReference type="Proteomes" id="UP000606720"/>
    </source>
</evidence>
<dbReference type="Pfam" id="PF13145">
    <property type="entry name" value="Rotamase_2"/>
    <property type="match status" value="1"/>
</dbReference>
<dbReference type="EMBL" id="JACOPH010000002">
    <property type="protein sequence ID" value="MBC5713481.1"/>
    <property type="molecule type" value="Genomic_DNA"/>
</dbReference>
<feature type="domain" description="PpiC" evidence="2">
    <location>
        <begin position="165"/>
        <end position="291"/>
    </location>
</feature>
<sequence>MQGRIRKTISIGMMTVICAAVFISCGTSAVKDRATVMEIDGQIVQKEEYQMLAQSHVAEVKMQYTTDEANRKDFWTTEFEDGRPVDQLITLTTDELVEKKAIAKLAKDAKIDNDTDYAAMEESLGNRNENAVYGVTEMELSDYYEYIYTQTESELLEYLKKKNPVTEEEVRKAYEADIEDYTSDVSIDLLVAEMDADAKADEQTQIVKALEEEADINVLTQNYQDVDFYTITLSSLNTQEGKTGVYTSRWEVASKMQQDEVSDAVYADNHVLFMRCLNRSEHVAEPFEDIKGELESQILTKNARAVIRQEAEQAEVVEKVDLEKVVLEAVQ</sequence>
<evidence type="ECO:0000313" key="3">
    <source>
        <dbReference type="EMBL" id="MBC5713481.1"/>
    </source>
</evidence>
<feature type="chain" id="PRO_5038711743" evidence="1">
    <location>
        <begin position="30"/>
        <end position="331"/>
    </location>
</feature>
<dbReference type="AlphaFoldDB" id="A0A923RSB4"/>
<dbReference type="InterPro" id="IPR000297">
    <property type="entry name" value="PPIase_PpiC"/>
</dbReference>
<organism evidence="3 4">
    <name type="scientific">Roseburia zhanii</name>
    <dbReference type="NCBI Taxonomy" id="2763064"/>
    <lineage>
        <taxon>Bacteria</taxon>
        <taxon>Bacillati</taxon>
        <taxon>Bacillota</taxon>
        <taxon>Clostridia</taxon>
        <taxon>Lachnospirales</taxon>
        <taxon>Lachnospiraceae</taxon>
        <taxon>Roseburia</taxon>
    </lineage>
</organism>
<name>A0A923RSB4_9FIRM</name>
<gene>
    <name evidence="3" type="ORF">H8S17_04500</name>
</gene>
<reference evidence="3" key="1">
    <citation type="submission" date="2020-08" db="EMBL/GenBank/DDBJ databases">
        <title>Genome public.</title>
        <authorList>
            <person name="Liu C."/>
            <person name="Sun Q."/>
        </authorList>
    </citation>
    <scope>NUCLEOTIDE SEQUENCE</scope>
    <source>
        <strain evidence="3">BX1005</strain>
    </source>
</reference>
<accession>A0A923RSB4</accession>
<dbReference type="PROSITE" id="PS51257">
    <property type="entry name" value="PROKAR_LIPOPROTEIN"/>
    <property type="match status" value="1"/>
</dbReference>
<feature type="signal peptide" evidence="1">
    <location>
        <begin position="1"/>
        <end position="29"/>
    </location>
</feature>
<keyword evidence="4" id="KW-1185">Reference proteome</keyword>
<evidence type="ECO:0000259" key="2">
    <source>
        <dbReference type="Pfam" id="PF13145"/>
    </source>
</evidence>
<keyword evidence="1" id="KW-0732">Signal</keyword>
<dbReference type="Proteomes" id="UP000606720">
    <property type="component" value="Unassembled WGS sequence"/>
</dbReference>
<evidence type="ECO:0000256" key="1">
    <source>
        <dbReference type="SAM" id="SignalP"/>
    </source>
</evidence>